<gene>
    <name evidence="1" type="ORF">A2801_01640</name>
</gene>
<organism evidence="1 2">
    <name type="scientific">Candidatus Woesebacteria bacterium RIFCSPHIGHO2_01_FULL_41_10</name>
    <dbReference type="NCBI Taxonomy" id="1802500"/>
    <lineage>
        <taxon>Bacteria</taxon>
        <taxon>Candidatus Woeseibacteriota</taxon>
    </lineage>
</organism>
<accession>A0A1F7YQC7</accession>
<comment type="caution">
    <text evidence="1">The sequence shown here is derived from an EMBL/GenBank/DDBJ whole genome shotgun (WGS) entry which is preliminary data.</text>
</comment>
<sequence length="139" mass="15522">MVSLATRVVSDEMTVENVESIAECVFRMLSDHNFAVAFVDICQGWQSALVLYTDVKLTDLHAYTTGTWEDGFSLSMQNHDGIFSILVPVFPLGGGLTHYDFKGNSFAVRVHPAKGLDKSSKSIWHYLSPEPYLFTITLQ</sequence>
<evidence type="ECO:0000313" key="2">
    <source>
        <dbReference type="Proteomes" id="UP000177263"/>
    </source>
</evidence>
<dbReference type="Proteomes" id="UP000177263">
    <property type="component" value="Unassembled WGS sequence"/>
</dbReference>
<protein>
    <submittedName>
        <fullName evidence="1">Uncharacterized protein</fullName>
    </submittedName>
</protein>
<dbReference type="EMBL" id="MGGM01000014">
    <property type="protein sequence ID" value="OGM29370.1"/>
    <property type="molecule type" value="Genomic_DNA"/>
</dbReference>
<reference evidence="1 2" key="1">
    <citation type="journal article" date="2016" name="Nat. Commun.">
        <title>Thousands of microbial genomes shed light on interconnected biogeochemical processes in an aquifer system.</title>
        <authorList>
            <person name="Anantharaman K."/>
            <person name="Brown C.T."/>
            <person name="Hug L.A."/>
            <person name="Sharon I."/>
            <person name="Castelle C.J."/>
            <person name="Probst A.J."/>
            <person name="Thomas B.C."/>
            <person name="Singh A."/>
            <person name="Wilkins M.J."/>
            <person name="Karaoz U."/>
            <person name="Brodie E.L."/>
            <person name="Williams K.H."/>
            <person name="Hubbard S.S."/>
            <person name="Banfield J.F."/>
        </authorList>
    </citation>
    <scope>NUCLEOTIDE SEQUENCE [LARGE SCALE GENOMIC DNA]</scope>
</reference>
<dbReference type="AlphaFoldDB" id="A0A1F7YQC7"/>
<proteinExistence type="predicted"/>
<dbReference type="STRING" id="1802500.A2801_01640"/>
<name>A0A1F7YQC7_9BACT</name>
<evidence type="ECO:0000313" key="1">
    <source>
        <dbReference type="EMBL" id="OGM29370.1"/>
    </source>
</evidence>